<protein>
    <submittedName>
        <fullName evidence="1">Uncharacterized protein</fullName>
    </submittedName>
</protein>
<gene>
    <name evidence="1" type="ORF">GGD69_005196</name>
</gene>
<sequence length="135" mass="14938">MTYVADETTLADQPRVSSPPAAQHLAFDSAAFNAARARTIQTSRQAGNIHLDQLPWYVETMRGREVFCVHDPKVHGVIRTVSNNGSIYVDWADAYSAEKELASPVQDGNKTVFRSSLGPSDFMDYALLQPAQRPQ</sequence>
<accession>A0AAW3V046</accession>
<dbReference type="Proteomes" id="UP000518681">
    <property type="component" value="Unassembled WGS sequence"/>
</dbReference>
<dbReference type="EMBL" id="JACIIK010000009">
    <property type="protein sequence ID" value="MBB6204302.1"/>
    <property type="molecule type" value="Genomic_DNA"/>
</dbReference>
<name>A0AAW3V046_9BURK</name>
<reference evidence="1 2" key="1">
    <citation type="submission" date="2020-08" db="EMBL/GenBank/DDBJ databases">
        <title>Genomic Encyclopedia of Type Strains, Phase IV (KMG-V): Genome sequencing to study the core and pangenomes of soil and plant-associated prokaryotes.</title>
        <authorList>
            <person name="Whitman W."/>
        </authorList>
    </citation>
    <scope>NUCLEOTIDE SEQUENCE [LARGE SCALE GENOMIC DNA]</scope>
    <source>
        <strain evidence="1 2">SEMIA 4013</strain>
    </source>
</reference>
<dbReference type="AlphaFoldDB" id="A0AAW3V046"/>
<evidence type="ECO:0000313" key="1">
    <source>
        <dbReference type="EMBL" id="MBB6204302.1"/>
    </source>
</evidence>
<organism evidence="1 2">
    <name type="scientific">Paraburkholderia fungorum</name>
    <dbReference type="NCBI Taxonomy" id="134537"/>
    <lineage>
        <taxon>Bacteria</taxon>
        <taxon>Pseudomonadati</taxon>
        <taxon>Pseudomonadota</taxon>
        <taxon>Betaproteobacteria</taxon>
        <taxon>Burkholderiales</taxon>
        <taxon>Burkholderiaceae</taxon>
        <taxon>Paraburkholderia</taxon>
    </lineage>
</organism>
<evidence type="ECO:0000313" key="2">
    <source>
        <dbReference type="Proteomes" id="UP000518681"/>
    </source>
</evidence>
<dbReference type="RefSeq" id="WP_183800629.1">
    <property type="nucleotide sequence ID" value="NZ_JACIII010000013.1"/>
</dbReference>
<proteinExistence type="predicted"/>
<comment type="caution">
    <text evidence="1">The sequence shown here is derived from an EMBL/GenBank/DDBJ whole genome shotgun (WGS) entry which is preliminary data.</text>
</comment>